<protein>
    <submittedName>
        <fullName evidence="1">Uncharacterized protein</fullName>
    </submittedName>
</protein>
<evidence type="ECO:0000313" key="1">
    <source>
        <dbReference type="EMBL" id="OIQ92122.1"/>
    </source>
</evidence>
<comment type="caution">
    <text evidence="1">The sequence shown here is derived from an EMBL/GenBank/DDBJ whole genome shotgun (WGS) entry which is preliminary data.</text>
</comment>
<reference evidence="1" key="1">
    <citation type="submission" date="2016-10" db="EMBL/GenBank/DDBJ databases">
        <title>Sequence of Gallionella enrichment culture.</title>
        <authorList>
            <person name="Poehlein A."/>
            <person name="Muehling M."/>
            <person name="Daniel R."/>
        </authorList>
    </citation>
    <scope>NUCLEOTIDE SEQUENCE</scope>
</reference>
<organism evidence="1">
    <name type="scientific">mine drainage metagenome</name>
    <dbReference type="NCBI Taxonomy" id="410659"/>
    <lineage>
        <taxon>unclassified sequences</taxon>
        <taxon>metagenomes</taxon>
        <taxon>ecological metagenomes</taxon>
    </lineage>
</organism>
<sequence>MAVLIARKGVDLEAQICAAFDQRQPADVGLFVWLPDARKLFQAFRWPRVTMDGDDVEIADGYEVDLFPVRYSPLTMRWLLRQLGLLETQR</sequence>
<name>A0A1J5R9U9_9ZZZZ</name>
<dbReference type="EMBL" id="MLJW01000240">
    <property type="protein sequence ID" value="OIQ92122.1"/>
    <property type="molecule type" value="Genomic_DNA"/>
</dbReference>
<dbReference type="AlphaFoldDB" id="A0A1J5R9U9"/>
<accession>A0A1J5R9U9</accession>
<gene>
    <name evidence="1" type="ORF">GALL_259590</name>
</gene>
<proteinExistence type="predicted"/>